<dbReference type="GO" id="GO:0071731">
    <property type="term" value="P:response to nitric oxide"/>
    <property type="evidence" value="ECO:0007669"/>
    <property type="project" value="TreeGrafter"/>
</dbReference>
<evidence type="ECO:0000256" key="11">
    <source>
        <dbReference type="SAM" id="MobiDB-lite"/>
    </source>
</evidence>
<evidence type="ECO:0000259" key="13">
    <source>
        <dbReference type="Pfam" id="PF06974"/>
    </source>
</evidence>
<dbReference type="GO" id="GO:0051701">
    <property type="term" value="P:biological process involved in interaction with host"/>
    <property type="evidence" value="ECO:0007669"/>
    <property type="project" value="TreeGrafter"/>
</dbReference>
<keyword evidence="9 14" id="KW-0012">Acyltransferase</keyword>
<evidence type="ECO:0000256" key="4">
    <source>
        <dbReference type="ARBA" id="ARBA00013244"/>
    </source>
</evidence>
<protein>
    <recommendedName>
        <fullName evidence="4">diacylglycerol O-acyltransferase</fullName>
        <ecNumber evidence="4">2.3.1.20</ecNumber>
    </recommendedName>
</protein>
<dbReference type="GO" id="GO:0006071">
    <property type="term" value="P:glycerol metabolic process"/>
    <property type="evidence" value="ECO:0007669"/>
    <property type="project" value="UniProtKB-KW"/>
</dbReference>
<dbReference type="UniPathway" id="UPA00282"/>
<organism evidence="14 15">
    <name type="scientific">Pseudolysobacter antarcticus</name>
    <dbReference type="NCBI Taxonomy" id="2511995"/>
    <lineage>
        <taxon>Bacteria</taxon>
        <taxon>Pseudomonadati</taxon>
        <taxon>Pseudomonadota</taxon>
        <taxon>Gammaproteobacteria</taxon>
        <taxon>Lysobacterales</taxon>
        <taxon>Rhodanobacteraceae</taxon>
        <taxon>Pseudolysobacter</taxon>
    </lineage>
</organism>
<dbReference type="InterPro" id="IPR045034">
    <property type="entry name" value="O-acyltransferase_WSD1-like"/>
</dbReference>
<feature type="region of interest" description="Disordered" evidence="11">
    <location>
        <begin position="476"/>
        <end position="533"/>
    </location>
</feature>
<evidence type="ECO:0000259" key="12">
    <source>
        <dbReference type="Pfam" id="PF03007"/>
    </source>
</evidence>
<dbReference type="OrthoDB" id="9810950at2"/>
<dbReference type="GO" id="GO:0001666">
    <property type="term" value="P:response to hypoxia"/>
    <property type="evidence" value="ECO:0007669"/>
    <property type="project" value="TreeGrafter"/>
</dbReference>
<keyword evidence="15" id="KW-1185">Reference proteome</keyword>
<feature type="domain" description="O-acyltransferase WSD1-like N-terminal" evidence="12">
    <location>
        <begin position="1"/>
        <end position="265"/>
    </location>
</feature>
<keyword evidence="8" id="KW-0443">Lipid metabolism</keyword>
<evidence type="ECO:0000256" key="8">
    <source>
        <dbReference type="ARBA" id="ARBA00023098"/>
    </source>
</evidence>
<evidence type="ECO:0000256" key="2">
    <source>
        <dbReference type="ARBA" id="ARBA00005189"/>
    </source>
</evidence>
<dbReference type="GO" id="GO:0019432">
    <property type="term" value="P:triglyceride biosynthetic process"/>
    <property type="evidence" value="ECO:0007669"/>
    <property type="project" value="UniProtKB-UniPathway"/>
</dbReference>
<dbReference type="Pfam" id="PF06974">
    <property type="entry name" value="WS_DGAT_C"/>
    <property type="match status" value="1"/>
</dbReference>
<dbReference type="InterPro" id="IPR014292">
    <property type="entry name" value="Acyl_transf_WS/DGAT"/>
</dbReference>
<evidence type="ECO:0000256" key="3">
    <source>
        <dbReference type="ARBA" id="ARBA00009587"/>
    </source>
</evidence>
<dbReference type="KEGG" id="xbc:ELE36_05485"/>
<evidence type="ECO:0000313" key="14">
    <source>
        <dbReference type="EMBL" id="QBB72576.1"/>
    </source>
</evidence>
<dbReference type="NCBIfam" id="TIGR02946">
    <property type="entry name" value="acyl_WS_DGAT"/>
    <property type="match status" value="1"/>
</dbReference>
<dbReference type="InterPro" id="IPR004255">
    <property type="entry name" value="O-acyltransferase_WSD1_N"/>
</dbReference>
<keyword evidence="6 14" id="KW-0808">Transferase</keyword>
<evidence type="ECO:0000256" key="1">
    <source>
        <dbReference type="ARBA" id="ARBA00004771"/>
    </source>
</evidence>
<dbReference type="Pfam" id="PF03007">
    <property type="entry name" value="WS_DGAT_cat"/>
    <property type="match status" value="1"/>
</dbReference>
<evidence type="ECO:0000256" key="6">
    <source>
        <dbReference type="ARBA" id="ARBA00022679"/>
    </source>
</evidence>
<dbReference type="GO" id="GO:0004144">
    <property type="term" value="F:diacylglycerol O-acyltransferase activity"/>
    <property type="evidence" value="ECO:0007669"/>
    <property type="project" value="UniProtKB-EC"/>
</dbReference>
<gene>
    <name evidence="14" type="ORF">ELE36_05485</name>
</gene>
<accession>A0A411HQ43</accession>
<reference evidence="14 15" key="1">
    <citation type="submission" date="2019-01" db="EMBL/GenBank/DDBJ databases">
        <title>Pseudolysobacter antarctica gen. nov., sp. nov., isolated from Fildes Peninsula, Antarctica.</title>
        <authorList>
            <person name="Wei Z."/>
            <person name="Peng F."/>
        </authorList>
    </citation>
    <scope>NUCLEOTIDE SEQUENCE [LARGE SCALE GENOMIC DNA]</scope>
    <source>
        <strain evidence="14 15">AQ6-296</strain>
    </source>
</reference>
<dbReference type="AlphaFoldDB" id="A0A411HQ43"/>
<evidence type="ECO:0000256" key="7">
    <source>
        <dbReference type="ARBA" id="ARBA00022798"/>
    </source>
</evidence>
<keyword evidence="7" id="KW-0319">Glycerol metabolism</keyword>
<comment type="similarity">
    <text evidence="3">Belongs to the long-chain O-acyltransferase family.</text>
</comment>
<evidence type="ECO:0000313" key="15">
    <source>
        <dbReference type="Proteomes" id="UP000291562"/>
    </source>
</evidence>
<sequence length="533" mass="56870">MSGLDSLFLHIETRETPMHVGSLNLVELPPGYDASRYAQAVKQHISSRMHLAPVFRRRLASVALDLANPIWVEADADIDHHVQRLQLPKPGSMAQLEQLTADLHSELLDRDRPLWRVYVIEGLSSGHIGFYAKVHHAAVDGQAGVALAQALLDVTPEPRNMKAPPAELAKKMPRKRTLFGAAFGNVIAQYAKAIRAVPEAVRTVSSLIISPRSSGIGALSGYALGPKTPLNVAIGAARCFATASIPLADAKQLGKLLNATLNDIVLATCSGALRQYLSDHDALPTKPLIAAVPISLRDAGNTQASNQVSMLFSSLATDITDPLQRLHAIRAAIDNSKTLSGSMKSVIPTDFPSLGIPWLFSLLAKLYGKTKLASRIPPIANVIISNVPGPPFALYLAGGRFLNYFPVSIPIHGLALNITVQSYNGALDFGLIAGAAAVPDVRELARYLLEAFNELKMAALRADEVPAPAKKAVQIAKRKPVTVKKTTPAKKAATKSAAKSNSTKKKSPSKIAGKSKPAAKPAPRKRTTKSAAK</sequence>
<evidence type="ECO:0000256" key="9">
    <source>
        <dbReference type="ARBA" id="ARBA00023315"/>
    </source>
</evidence>
<feature type="compositionally biased region" description="Low complexity" evidence="11">
    <location>
        <begin position="509"/>
        <end position="521"/>
    </location>
</feature>
<dbReference type="EC" id="2.3.1.20" evidence="4"/>
<comment type="catalytic activity">
    <reaction evidence="10">
        <text>an acyl-CoA + a 1,2-diacyl-sn-glycerol = a triacyl-sn-glycerol + CoA</text>
        <dbReference type="Rhea" id="RHEA:10868"/>
        <dbReference type="ChEBI" id="CHEBI:17815"/>
        <dbReference type="ChEBI" id="CHEBI:57287"/>
        <dbReference type="ChEBI" id="CHEBI:58342"/>
        <dbReference type="ChEBI" id="CHEBI:64615"/>
        <dbReference type="EC" id="2.3.1.20"/>
    </reaction>
</comment>
<dbReference type="InterPro" id="IPR009721">
    <property type="entry name" value="O-acyltransferase_WSD1_C"/>
</dbReference>
<keyword evidence="5" id="KW-0444">Lipid biosynthesis</keyword>
<dbReference type="EMBL" id="CP035704">
    <property type="protein sequence ID" value="QBB72576.1"/>
    <property type="molecule type" value="Genomic_DNA"/>
</dbReference>
<comment type="pathway">
    <text evidence="2">Lipid metabolism.</text>
</comment>
<proteinExistence type="inferred from homology"/>
<dbReference type="PANTHER" id="PTHR31650:SF1">
    <property type="entry name" value="WAX ESTER SYNTHASE_DIACYLGLYCEROL ACYLTRANSFERASE 4-RELATED"/>
    <property type="match status" value="1"/>
</dbReference>
<name>A0A411HQ43_9GAMM</name>
<evidence type="ECO:0000256" key="5">
    <source>
        <dbReference type="ARBA" id="ARBA00022516"/>
    </source>
</evidence>
<dbReference type="SUPFAM" id="SSF52777">
    <property type="entry name" value="CoA-dependent acyltransferases"/>
    <property type="match status" value="1"/>
</dbReference>
<comment type="pathway">
    <text evidence="1">Glycerolipid metabolism; triacylglycerol biosynthesis.</text>
</comment>
<feature type="compositionally biased region" description="Basic residues" evidence="11">
    <location>
        <begin position="522"/>
        <end position="533"/>
    </location>
</feature>
<feature type="compositionally biased region" description="Low complexity" evidence="11">
    <location>
        <begin position="483"/>
        <end position="501"/>
    </location>
</feature>
<evidence type="ECO:0000256" key="10">
    <source>
        <dbReference type="ARBA" id="ARBA00048109"/>
    </source>
</evidence>
<dbReference type="Proteomes" id="UP000291562">
    <property type="component" value="Chromosome"/>
</dbReference>
<dbReference type="PANTHER" id="PTHR31650">
    <property type="entry name" value="O-ACYLTRANSFERASE (WSD1-LIKE) FAMILY PROTEIN"/>
    <property type="match status" value="1"/>
</dbReference>
<feature type="domain" description="O-acyltransferase WSD1 C-terminal" evidence="13">
    <location>
        <begin position="305"/>
        <end position="456"/>
    </location>
</feature>
<dbReference type="GO" id="GO:0005886">
    <property type="term" value="C:plasma membrane"/>
    <property type="evidence" value="ECO:0007669"/>
    <property type="project" value="TreeGrafter"/>
</dbReference>